<evidence type="ECO:0000256" key="1">
    <source>
        <dbReference type="SAM" id="MobiDB-lite"/>
    </source>
</evidence>
<dbReference type="RefSeq" id="XP_016502278.1">
    <property type="nucleotide sequence ID" value="XM_016646792.1"/>
</dbReference>
<reference evidence="2" key="1">
    <citation type="submission" date="2025-08" db="UniProtKB">
        <authorList>
            <consortium name="RefSeq"/>
        </authorList>
    </citation>
    <scope>IDENTIFICATION</scope>
</reference>
<accession>A0A1S4CM32</accession>
<dbReference type="PaxDb" id="4097-A0A1S4CM32"/>
<proteinExistence type="predicted"/>
<dbReference type="OrthoDB" id="10617772at2759"/>
<dbReference type="KEGG" id="nta:107820501"/>
<dbReference type="AlphaFoldDB" id="A0A1S4CM32"/>
<feature type="compositionally biased region" description="Acidic residues" evidence="1">
    <location>
        <begin position="115"/>
        <end position="130"/>
    </location>
</feature>
<evidence type="ECO:0000313" key="2">
    <source>
        <dbReference type="RefSeq" id="XP_016502278.1"/>
    </source>
</evidence>
<feature type="region of interest" description="Disordered" evidence="1">
    <location>
        <begin position="1"/>
        <end position="137"/>
    </location>
</feature>
<feature type="compositionally biased region" description="Basic residues" evidence="1">
    <location>
        <begin position="63"/>
        <end position="74"/>
    </location>
</feature>
<sequence length="167" mass="17847">MGGKKPTVREEESIVSSKQGGGGGGKLKKKHMVIDDNEYSMTTEISDEPTIQEEQVAPTLAFGKRKSKKGKKRGASLSSYRVGGDSDQEAESVASSKPGKSSARLFTTSVFHTIDDEDNEDGQLSEDNEDPAVAFTGKGNGISFRANLLDEESDADTSVKLEAKAIE</sequence>
<feature type="compositionally biased region" description="Polar residues" evidence="1">
    <location>
        <begin position="93"/>
        <end position="111"/>
    </location>
</feature>
<dbReference type="STRING" id="4097.A0A1S4CM32"/>
<gene>
    <name evidence="2" type="primary">LOC107820501</name>
</gene>
<name>A0A1S4CM32_TOBAC</name>
<protein>
    <submittedName>
        <fullName evidence="2">Uncharacterized protein</fullName>
    </submittedName>
</protein>
<organism evidence="2">
    <name type="scientific">Nicotiana tabacum</name>
    <name type="common">Common tobacco</name>
    <dbReference type="NCBI Taxonomy" id="4097"/>
    <lineage>
        <taxon>Eukaryota</taxon>
        <taxon>Viridiplantae</taxon>
        <taxon>Streptophyta</taxon>
        <taxon>Embryophyta</taxon>
        <taxon>Tracheophyta</taxon>
        <taxon>Spermatophyta</taxon>
        <taxon>Magnoliopsida</taxon>
        <taxon>eudicotyledons</taxon>
        <taxon>Gunneridae</taxon>
        <taxon>Pentapetalae</taxon>
        <taxon>asterids</taxon>
        <taxon>lamiids</taxon>
        <taxon>Solanales</taxon>
        <taxon>Solanaceae</taxon>
        <taxon>Nicotianoideae</taxon>
        <taxon>Nicotianeae</taxon>
        <taxon>Nicotiana</taxon>
    </lineage>
</organism>